<comment type="caution">
    <text evidence="7">The sequence shown here is derived from an EMBL/GenBank/DDBJ whole genome shotgun (WGS) entry which is preliminary data.</text>
</comment>
<dbReference type="InterPro" id="IPR002937">
    <property type="entry name" value="Amino_oxidase"/>
</dbReference>
<dbReference type="InterPro" id="IPR036188">
    <property type="entry name" value="FAD/NAD-bd_sf"/>
</dbReference>
<comment type="function">
    <text evidence="3">Probable oxidoreductase that may play a role as regulator of mitochondrial function.</text>
</comment>
<dbReference type="GO" id="GO:0005759">
    <property type="term" value="C:mitochondrial matrix"/>
    <property type="evidence" value="ECO:0007669"/>
    <property type="project" value="UniProtKB-SubCell"/>
</dbReference>
<evidence type="ECO:0000256" key="2">
    <source>
        <dbReference type="ARBA" id="ARBA00006046"/>
    </source>
</evidence>
<dbReference type="Gene3D" id="3.50.50.60">
    <property type="entry name" value="FAD/NAD(P)-binding domain"/>
    <property type="match status" value="1"/>
</dbReference>
<evidence type="ECO:0000256" key="4">
    <source>
        <dbReference type="ARBA" id="ARBA00038825"/>
    </source>
</evidence>
<comment type="subcellular location">
    <subcellularLocation>
        <location evidence="1">Mitochondrion matrix</location>
    </subcellularLocation>
</comment>
<keyword evidence="8" id="KW-1185">Reference proteome</keyword>
<organism evidence="7 8">
    <name type="scientific">Ramazzottius varieornatus</name>
    <name type="common">Water bear</name>
    <name type="synonym">Tardigrade</name>
    <dbReference type="NCBI Taxonomy" id="947166"/>
    <lineage>
        <taxon>Eukaryota</taxon>
        <taxon>Metazoa</taxon>
        <taxon>Ecdysozoa</taxon>
        <taxon>Tardigrada</taxon>
        <taxon>Eutardigrada</taxon>
        <taxon>Parachela</taxon>
        <taxon>Hypsibioidea</taxon>
        <taxon>Ramazzottiidae</taxon>
        <taxon>Ramazzottius</taxon>
    </lineage>
</organism>
<evidence type="ECO:0000313" key="8">
    <source>
        <dbReference type="Proteomes" id="UP000186922"/>
    </source>
</evidence>
<evidence type="ECO:0000256" key="3">
    <source>
        <dbReference type="ARBA" id="ARBA00037217"/>
    </source>
</evidence>
<dbReference type="Pfam" id="PF01593">
    <property type="entry name" value="Amino_oxidase"/>
    <property type="match status" value="1"/>
</dbReference>
<evidence type="ECO:0000259" key="6">
    <source>
        <dbReference type="Pfam" id="PF01593"/>
    </source>
</evidence>
<dbReference type="AlphaFoldDB" id="A0A1D1UXB1"/>
<sequence>MDENSNYHQIAQFSARDAEAFVKYEKFLNQLVDSIDPLFDVAPPRFSSNTRGLAGNWDNLQSWRELMRALGKFRGIFPDVYELITAPIAKVLNKRFESDPLKATLATDGLIGSSLGPSSAGSGYVLLHHVMGRLEGRKGAWAYVEGGMGAVAETLANVLRSAGGEIMCNHEVEQILVFDGKVEGVQLKGGEEVKAKMVLSGATVRETMLKLLPEGSLDLSVKAEVEGIDYSSPVVKINVAMSRIPDFSKSGNIVQPHHRATIHLNSENMGMLESAHKDYIAGKPSEKPFMEMVIPSSLDPTIAPPGAHVALLFIQYIPYAVTKLWKEKERTDFAQKVFKQIDDYAPGFSASVVGYEVLTPDILESTFGLTGGNIFHGALSWDQLFFSRPSSNLHGYRTPIQGLYLCGSGCHPGGGVTGAPGRLGALTALQDFRR</sequence>
<dbReference type="PANTHER" id="PTHR10668:SF103">
    <property type="entry name" value="PYRIDINE NUCLEOTIDE-DISULFIDE OXIDOREDUCTASE DOMAIN-CONTAINING PROTEIN 2"/>
    <property type="match status" value="1"/>
</dbReference>
<dbReference type="EMBL" id="BDGG01000002">
    <property type="protein sequence ID" value="GAU93230.1"/>
    <property type="molecule type" value="Genomic_DNA"/>
</dbReference>
<reference evidence="7 8" key="1">
    <citation type="journal article" date="2016" name="Nat. Commun.">
        <title>Extremotolerant tardigrade genome and improved radiotolerance of human cultured cells by tardigrade-unique protein.</title>
        <authorList>
            <person name="Hashimoto T."/>
            <person name="Horikawa D.D."/>
            <person name="Saito Y."/>
            <person name="Kuwahara H."/>
            <person name="Kozuka-Hata H."/>
            <person name="Shin-I T."/>
            <person name="Minakuchi Y."/>
            <person name="Ohishi K."/>
            <person name="Motoyama A."/>
            <person name="Aizu T."/>
            <person name="Enomoto A."/>
            <person name="Kondo K."/>
            <person name="Tanaka S."/>
            <person name="Hara Y."/>
            <person name="Koshikawa S."/>
            <person name="Sagara H."/>
            <person name="Miura T."/>
            <person name="Yokobori S."/>
            <person name="Miyagawa K."/>
            <person name="Suzuki Y."/>
            <person name="Kubo T."/>
            <person name="Oyama M."/>
            <person name="Kohara Y."/>
            <person name="Fujiyama A."/>
            <person name="Arakawa K."/>
            <person name="Katayama T."/>
            <person name="Toyoda A."/>
            <person name="Kunieda T."/>
        </authorList>
    </citation>
    <scope>NUCLEOTIDE SEQUENCE [LARGE SCALE GENOMIC DNA]</scope>
    <source>
        <strain evidence="7 8">YOKOZUNA-1</strain>
    </source>
</reference>
<name>A0A1D1UXB1_RAMVA</name>
<evidence type="ECO:0000313" key="7">
    <source>
        <dbReference type="EMBL" id="GAU93230.1"/>
    </source>
</evidence>
<dbReference type="Proteomes" id="UP000186922">
    <property type="component" value="Unassembled WGS sequence"/>
</dbReference>
<protein>
    <recommendedName>
        <fullName evidence="5">Pyridine nucleotide-disulfide oxidoreductase domain-containing protein 2</fullName>
    </recommendedName>
</protein>
<dbReference type="STRING" id="947166.A0A1D1UXB1"/>
<evidence type="ECO:0000256" key="1">
    <source>
        <dbReference type="ARBA" id="ARBA00004305"/>
    </source>
</evidence>
<dbReference type="GO" id="GO:0016491">
    <property type="term" value="F:oxidoreductase activity"/>
    <property type="evidence" value="ECO:0007669"/>
    <property type="project" value="InterPro"/>
</dbReference>
<dbReference type="SUPFAM" id="SSF51905">
    <property type="entry name" value="FAD/NAD(P)-binding domain"/>
    <property type="match status" value="1"/>
</dbReference>
<feature type="domain" description="Amine oxidase" evidence="6">
    <location>
        <begin position="118"/>
        <end position="419"/>
    </location>
</feature>
<evidence type="ECO:0000256" key="5">
    <source>
        <dbReference type="ARBA" id="ARBA00040298"/>
    </source>
</evidence>
<comment type="similarity">
    <text evidence="2">Belongs to the carotenoid/retinoid oxidoreductase family.</text>
</comment>
<accession>A0A1D1UXB1</accession>
<gene>
    <name evidence="7" type="primary">RvY_05202-1</name>
    <name evidence="7" type="synonym">RvY_05202.1</name>
    <name evidence="7" type="ORF">RvY_05202</name>
</gene>
<dbReference type="PANTHER" id="PTHR10668">
    <property type="entry name" value="PHYTOENE DEHYDROGENASE"/>
    <property type="match status" value="1"/>
</dbReference>
<proteinExistence type="inferred from homology"/>
<comment type="subunit">
    <text evidence="4">Interacts with COX5B; this interaction may contribute to localize PYROXD2 to the inner face of the inner mitochondrial membrane.</text>
</comment>
<dbReference type="OrthoDB" id="7777654at2759"/>